<keyword evidence="1" id="KW-0472">Membrane</keyword>
<reference evidence="2 3" key="2">
    <citation type="submission" date="2018-11" db="EMBL/GenBank/DDBJ databases">
        <authorList>
            <consortium name="Pathogen Informatics"/>
        </authorList>
    </citation>
    <scope>NUCLEOTIDE SEQUENCE [LARGE SCALE GENOMIC DNA]</scope>
    <source>
        <strain evidence="2 3">Costa Rica</strain>
    </source>
</reference>
<dbReference type="OrthoDB" id="8062037at2759"/>
<dbReference type="AlphaFoldDB" id="A0A158PIG8"/>
<dbReference type="OMA" id="WRIGCEC"/>
<dbReference type="EMBL" id="UYYA01004050">
    <property type="protein sequence ID" value="VDM59131.1"/>
    <property type="molecule type" value="Genomic_DNA"/>
</dbReference>
<reference evidence="4" key="1">
    <citation type="submission" date="2016-04" db="UniProtKB">
        <authorList>
            <consortium name="WormBaseParasite"/>
        </authorList>
    </citation>
    <scope>IDENTIFICATION</scope>
</reference>
<accession>A0A158PIG8</accession>
<feature type="transmembrane region" description="Helical" evidence="1">
    <location>
        <begin position="190"/>
        <end position="213"/>
    </location>
</feature>
<organism evidence="4">
    <name type="scientific">Angiostrongylus costaricensis</name>
    <name type="common">Nematode worm</name>
    <dbReference type="NCBI Taxonomy" id="334426"/>
    <lineage>
        <taxon>Eukaryota</taxon>
        <taxon>Metazoa</taxon>
        <taxon>Ecdysozoa</taxon>
        <taxon>Nematoda</taxon>
        <taxon>Chromadorea</taxon>
        <taxon>Rhabditida</taxon>
        <taxon>Rhabditina</taxon>
        <taxon>Rhabditomorpha</taxon>
        <taxon>Strongyloidea</taxon>
        <taxon>Metastrongylidae</taxon>
        <taxon>Angiostrongylus</taxon>
    </lineage>
</organism>
<keyword evidence="1" id="KW-1133">Transmembrane helix</keyword>
<dbReference type="PANTHER" id="PTHR33748:SF5">
    <property type="entry name" value="GROUND-LIKE DOMAIN-CONTAINING PROTEIN"/>
    <property type="match status" value="1"/>
</dbReference>
<evidence type="ECO:0000313" key="3">
    <source>
        <dbReference type="Proteomes" id="UP000267027"/>
    </source>
</evidence>
<name>A0A158PIG8_ANGCS</name>
<dbReference type="GO" id="GO:0016020">
    <property type="term" value="C:membrane"/>
    <property type="evidence" value="ECO:0007669"/>
    <property type="project" value="TreeGrafter"/>
</dbReference>
<dbReference type="STRING" id="334426.A0A158PIG8"/>
<dbReference type="Proteomes" id="UP000267027">
    <property type="component" value="Unassembled WGS sequence"/>
</dbReference>
<keyword evidence="1" id="KW-0812">Transmembrane</keyword>
<keyword evidence="3" id="KW-1185">Reference proteome</keyword>
<proteinExistence type="predicted"/>
<evidence type="ECO:0000256" key="1">
    <source>
        <dbReference type="SAM" id="Phobius"/>
    </source>
</evidence>
<dbReference type="WBParaSite" id="ACOC_0000754501-mRNA-1">
    <property type="protein sequence ID" value="ACOC_0000754501-mRNA-1"/>
    <property type="gene ID" value="ACOC_0000754501"/>
</dbReference>
<evidence type="ECO:0000313" key="2">
    <source>
        <dbReference type="EMBL" id="VDM59131.1"/>
    </source>
</evidence>
<gene>
    <name evidence="2" type="ORF">ACOC_LOCUS7546</name>
</gene>
<protein>
    <submittedName>
        <fullName evidence="4">Lectin_legB domain-containing protein</fullName>
    </submittedName>
</protein>
<sequence>LNNNRRSISFKPVSIVYGSVYWDEYSTCRDDADYGNTTLVCDPSHRLANITTSKLTDMLKTLQWRIGCECVDGCRRANGRDEFIGLLHVTSTKATDDLKSEMEKEYADAKLGNVTCDNGLLLVYLKDAQKLATYRGGDSFVLLTDEDMEKLHQLAQNYDADNTLALQFLLNNYKDVVANPVQRAESWLPIIGLIAAILIVLCVTGVLCSMFMAKFCCCCAKRNKEVYHVNTLPSYKTIEPLYVVTPPGYLENSVLRTDSNPQLPFLWAHVIPTAPLMPSFCLSLRQSSI</sequence>
<dbReference type="PANTHER" id="PTHR33748">
    <property type="entry name" value="PROTEIN CBG04600"/>
    <property type="match status" value="1"/>
</dbReference>
<evidence type="ECO:0000313" key="4">
    <source>
        <dbReference type="WBParaSite" id="ACOC_0000754501-mRNA-1"/>
    </source>
</evidence>